<dbReference type="EMBL" id="OZ004258">
    <property type="protein sequence ID" value="CAK7911283.1"/>
    <property type="molecule type" value="Genomic_DNA"/>
</dbReference>
<keyword evidence="11" id="KW-1185">Reference proteome</keyword>
<evidence type="ECO:0000313" key="11">
    <source>
        <dbReference type="Proteomes" id="UP001497600"/>
    </source>
</evidence>
<dbReference type="Gene3D" id="2.30.40.10">
    <property type="entry name" value="Urease, subunit C, domain 1"/>
    <property type="match status" value="1"/>
</dbReference>
<accession>A0ABP0EEA8</accession>
<keyword evidence="6 8" id="KW-0119">Carbohydrate metabolism</keyword>
<dbReference type="PANTHER" id="PTHR11113">
    <property type="entry name" value="N-ACETYLGLUCOSAMINE-6-PHOSPHATE DEACETYLASE"/>
    <property type="match status" value="1"/>
</dbReference>
<dbReference type="Proteomes" id="UP001497600">
    <property type="component" value="Chromosome F"/>
</dbReference>
<organism evidence="10 11">
    <name type="scientific">[Candida] anglica</name>
    <dbReference type="NCBI Taxonomy" id="148631"/>
    <lineage>
        <taxon>Eukaryota</taxon>
        <taxon>Fungi</taxon>
        <taxon>Dikarya</taxon>
        <taxon>Ascomycota</taxon>
        <taxon>Saccharomycotina</taxon>
        <taxon>Pichiomycetes</taxon>
        <taxon>Debaryomycetaceae</taxon>
        <taxon>Kurtzmaniella</taxon>
    </lineage>
</organism>
<evidence type="ECO:0000256" key="8">
    <source>
        <dbReference type="PIRNR" id="PIRNR038994"/>
    </source>
</evidence>
<comment type="catalytic activity">
    <reaction evidence="7 8">
        <text>N-acetyl-D-glucosamine 6-phosphate + H2O = D-glucosamine 6-phosphate + acetate</text>
        <dbReference type="Rhea" id="RHEA:22936"/>
        <dbReference type="ChEBI" id="CHEBI:15377"/>
        <dbReference type="ChEBI" id="CHEBI:30089"/>
        <dbReference type="ChEBI" id="CHEBI:57513"/>
        <dbReference type="ChEBI" id="CHEBI:58725"/>
        <dbReference type="EC" id="3.5.1.25"/>
    </reaction>
</comment>
<name>A0ABP0EEA8_9ASCO</name>
<protein>
    <recommendedName>
        <fullName evidence="3 8">N-acetylglucosamine-6-phosphate deacetylase</fullName>
        <ecNumber evidence="2 8">3.5.1.25</ecNumber>
    </recommendedName>
</protein>
<gene>
    <name evidence="10" type="ORF">CAAN4_F01750</name>
</gene>
<dbReference type="SUPFAM" id="SSF51556">
    <property type="entry name" value="Metallo-dependent hydrolases"/>
    <property type="match status" value="1"/>
</dbReference>
<evidence type="ECO:0000256" key="2">
    <source>
        <dbReference type="ARBA" id="ARBA00011899"/>
    </source>
</evidence>
<evidence type="ECO:0000313" key="10">
    <source>
        <dbReference type="EMBL" id="CAK7911283.1"/>
    </source>
</evidence>
<dbReference type="PANTHER" id="PTHR11113:SF14">
    <property type="entry name" value="N-ACETYLGLUCOSAMINE-6-PHOSPHATE DEACETYLASE"/>
    <property type="match status" value="1"/>
</dbReference>
<dbReference type="EC" id="3.5.1.25" evidence="2 8"/>
<dbReference type="CDD" id="cd00854">
    <property type="entry name" value="NagA"/>
    <property type="match status" value="1"/>
</dbReference>
<dbReference type="PIRSF" id="PIRSF038994">
    <property type="entry name" value="NagA"/>
    <property type="match status" value="1"/>
</dbReference>
<dbReference type="Pfam" id="PF01979">
    <property type="entry name" value="Amidohydro_1"/>
    <property type="match status" value="1"/>
</dbReference>
<evidence type="ECO:0000256" key="3">
    <source>
        <dbReference type="ARBA" id="ARBA00018029"/>
    </source>
</evidence>
<sequence length="406" mass="43832">MLVKFTNALLCDNAQLIPGDLWVDLKSGKIVSPNPSASHETIDLHGAVLSPGFLDVQVNGLYGLNFSDLKSTHPKAVKEFKSHYDDAMTKYLTTGVTSICPTVTSNFPEVYESVLPVLKPSRSTHQTDSLGAHLEGPFINLKKKGCHPVETFVDAHEGPQKMLEVYGGEDNLLDNVCIVTAAPEIPGVLEAIPELKKRNITYSIGHTTAEYKTGLKAIDQGCTMITHLYNAMPQPHHRDAGVVGLITSPAAGPEKTPYFGLIADGVHVDPSMVTIAYKAAPEKCMLVTDAMHLIGLPDGTYKWDAQEIVKTGPSLKLKGTDTLAGAATTLDACVRNLVHWAQVPLEVALASVTNIPAKAINVQDQKGFLNVGCDADLVVLDLFGHIKQVYKLGVRVTEKEQVRAQL</sequence>
<evidence type="ECO:0000256" key="1">
    <source>
        <dbReference type="ARBA" id="ARBA00010716"/>
    </source>
</evidence>
<comment type="similarity">
    <text evidence="1 8">Belongs to the metallo-dependent hydrolases superfamily. NagA family.</text>
</comment>
<evidence type="ECO:0000256" key="6">
    <source>
        <dbReference type="ARBA" id="ARBA00023277"/>
    </source>
</evidence>
<proteinExistence type="inferred from homology"/>
<evidence type="ECO:0000256" key="4">
    <source>
        <dbReference type="ARBA" id="ARBA00022723"/>
    </source>
</evidence>
<dbReference type="Gene3D" id="3.20.20.140">
    <property type="entry name" value="Metal-dependent hydrolases"/>
    <property type="match status" value="1"/>
</dbReference>
<dbReference type="InterPro" id="IPR003764">
    <property type="entry name" value="GlcNAc_6-P_deAcase"/>
</dbReference>
<evidence type="ECO:0000259" key="9">
    <source>
        <dbReference type="Pfam" id="PF01979"/>
    </source>
</evidence>
<reference evidence="10 11" key="1">
    <citation type="submission" date="2024-01" db="EMBL/GenBank/DDBJ databases">
        <authorList>
            <consortium name="Genoscope - CEA"/>
            <person name="William W."/>
        </authorList>
    </citation>
    <scope>NUCLEOTIDE SEQUENCE [LARGE SCALE GENOMIC DNA]</scope>
    <source>
        <strain evidence="10 11">29B2s-10</strain>
    </source>
</reference>
<evidence type="ECO:0000256" key="5">
    <source>
        <dbReference type="ARBA" id="ARBA00022801"/>
    </source>
</evidence>
<dbReference type="InterPro" id="IPR006680">
    <property type="entry name" value="Amidohydro-rel"/>
</dbReference>
<dbReference type="InterPro" id="IPR011059">
    <property type="entry name" value="Metal-dep_hydrolase_composite"/>
</dbReference>
<evidence type="ECO:0000256" key="7">
    <source>
        <dbReference type="ARBA" id="ARBA00047647"/>
    </source>
</evidence>
<dbReference type="SUPFAM" id="SSF51338">
    <property type="entry name" value="Composite domain of metallo-dependent hydrolases"/>
    <property type="match status" value="1"/>
</dbReference>
<feature type="domain" description="Amidohydrolase-related" evidence="9">
    <location>
        <begin position="49"/>
        <end position="386"/>
    </location>
</feature>
<keyword evidence="5 8" id="KW-0378">Hydrolase</keyword>
<dbReference type="InterPro" id="IPR032466">
    <property type="entry name" value="Metal_Hydrolase"/>
</dbReference>
<keyword evidence="4" id="KW-0479">Metal-binding</keyword>